<dbReference type="Gene3D" id="3.90.650.10">
    <property type="entry name" value="PurM-like C-terminal domain"/>
    <property type="match status" value="1"/>
</dbReference>
<dbReference type="InterPro" id="IPR036676">
    <property type="entry name" value="PurM-like_C_sf"/>
</dbReference>
<gene>
    <name evidence="2" type="primary">thiL</name>
    <name evidence="5" type="ORF">HNO88_003064</name>
</gene>
<feature type="binding site" evidence="2">
    <location>
        <position position="173"/>
    </location>
    <ligand>
        <name>Mg(2+)</name>
        <dbReference type="ChEBI" id="CHEBI:18420"/>
        <label>5</label>
    </ligand>
</feature>
<organism evidence="5 6">
    <name type="scientific">Novosphingobium chloroacetimidivorans</name>
    <dbReference type="NCBI Taxonomy" id="1428314"/>
    <lineage>
        <taxon>Bacteria</taxon>
        <taxon>Pseudomonadati</taxon>
        <taxon>Pseudomonadota</taxon>
        <taxon>Alphaproteobacteria</taxon>
        <taxon>Sphingomonadales</taxon>
        <taxon>Sphingomonadaceae</taxon>
        <taxon>Novosphingobium</taxon>
    </lineage>
</organism>
<comment type="caution">
    <text evidence="5">The sequence shown here is derived from an EMBL/GenBank/DDBJ whole genome shotgun (WGS) entry which is preliminary data.</text>
</comment>
<dbReference type="PIRSF" id="PIRSF005303">
    <property type="entry name" value="Thiam_monoph_kin"/>
    <property type="match status" value="1"/>
</dbReference>
<feature type="binding site" evidence="2">
    <location>
        <position position="2"/>
    </location>
    <ligand>
        <name>Mg(2+)</name>
        <dbReference type="ChEBI" id="CHEBI:18420"/>
        <label>3</label>
    </ligand>
</feature>
<dbReference type="InterPro" id="IPR006283">
    <property type="entry name" value="ThiL-like"/>
</dbReference>
<dbReference type="Gene3D" id="3.30.1330.10">
    <property type="entry name" value="PurM-like, N-terminal domain"/>
    <property type="match status" value="1"/>
</dbReference>
<name>A0A7W7KBF9_9SPHN</name>
<evidence type="ECO:0000256" key="1">
    <source>
        <dbReference type="ARBA" id="ARBA00022977"/>
    </source>
</evidence>
<dbReference type="SUPFAM" id="SSF56042">
    <property type="entry name" value="PurM C-terminal domain-like"/>
    <property type="match status" value="1"/>
</dbReference>
<dbReference type="NCBIfam" id="TIGR01379">
    <property type="entry name" value="thiL"/>
    <property type="match status" value="1"/>
</dbReference>
<feature type="domain" description="PurM-like N-terminal" evidence="3">
    <location>
        <begin position="1"/>
        <end position="90"/>
    </location>
</feature>
<comment type="pathway">
    <text evidence="2">Cofactor biosynthesis; thiamine diphosphate biosynthesis; thiamine diphosphate from thiamine phosphate: step 1/1.</text>
</comment>
<feature type="binding site" evidence="2">
    <location>
        <position position="2"/>
    </location>
    <ligand>
        <name>Mg(2+)</name>
        <dbReference type="ChEBI" id="CHEBI:18420"/>
        <label>2</label>
    </ligand>
</feature>
<feature type="binding site" evidence="2">
    <location>
        <position position="172"/>
    </location>
    <ligand>
        <name>ATP</name>
        <dbReference type="ChEBI" id="CHEBI:30616"/>
    </ligand>
</feature>
<keyword evidence="2" id="KW-0547">Nucleotide-binding</keyword>
<evidence type="ECO:0000259" key="4">
    <source>
        <dbReference type="Pfam" id="PF02769"/>
    </source>
</evidence>
<keyword evidence="2" id="KW-0479">Metal-binding</keyword>
<dbReference type="Pfam" id="PF02769">
    <property type="entry name" value="AIRS_C"/>
    <property type="match status" value="1"/>
</dbReference>
<dbReference type="HAMAP" id="MF_02128">
    <property type="entry name" value="TMP_kinase"/>
    <property type="match status" value="1"/>
</dbReference>
<dbReference type="InterPro" id="IPR016188">
    <property type="entry name" value="PurM-like_N"/>
</dbReference>
<dbReference type="PANTHER" id="PTHR30270:SF0">
    <property type="entry name" value="THIAMINE-MONOPHOSPHATE KINASE"/>
    <property type="match status" value="1"/>
</dbReference>
<dbReference type="GO" id="GO:0005524">
    <property type="term" value="F:ATP binding"/>
    <property type="evidence" value="ECO:0007669"/>
    <property type="project" value="UniProtKB-UniRule"/>
</dbReference>
<feature type="binding site" evidence="2">
    <location>
        <position position="2"/>
    </location>
    <ligand>
        <name>Mg(2+)</name>
        <dbReference type="ChEBI" id="CHEBI:18420"/>
        <label>1</label>
    </ligand>
</feature>
<dbReference type="EMBL" id="JACHLR010000013">
    <property type="protein sequence ID" value="MBB4859735.1"/>
    <property type="molecule type" value="Genomic_DNA"/>
</dbReference>
<keyword evidence="2 5" id="KW-0418">Kinase</keyword>
<feature type="binding site" evidence="2">
    <location>
        <position position="278"/>
    </location>
    <ligand>
        <name>substrate</name>
    </ligand>
</feature>
<feature type="binding site" evidence="2">
    <location>
        <position position="105"/>
    </location>
    <ligand>
        <name>ATP</name>
        <dbReference type="ChEBI" id="CHEBI:30616"/>
    </ligand>
</feature>
<keyword evidence="1 2" id="KW-0784">Thiamine biosynthesis</keyword>
<feature type="binding site" evidence="2">
    <location>
        <position position="222"/>
    </location>
    <ligand>
        <name>substrate</name>
    </ligand>
</feature>
<dbReference type="Proteomes" id="UP000555448">
    <property type="component" value="Unassembled WGS sequence"/>
</dbReference>
<protein>
    <recommendedName>
        <fullName evidence="2">Thiamine-monophosphate kinase</fullName>
        <shortName evidence="2">TMP kinase</shortName>
        <shortName evidence="2">Thiamine-phosphate kinase</shortName>
        <ecNumber evidence="2">2.7.4.16</ecNumber>
    </recommendedName>
</protein>
<dbReference type="InterPro" id="IPR036921">
    <property type="entry name" value="PurM-like_N_sf"/>
</dbReference>
<dbReference type="GO" id="GO:0009030">
    <property type="term" value="F:thiamine-phosphate kinase activity"/>
    <property type="evidence" value="ECO:0007669"/>
    <property type="project" value="UniProtKB-UniRule"/>
</dbReference>
<feature type="binding site" evidence="2">
    <location>
        <position position="30"/>
    </location>
    <ligand>
        <name>Mg(2+)</name>
        <dbReference type="ChEBI" id="CHEBI:18420"/>
        <label>3</label>
    </ligand>
</feature>
<feature type="binding site" evidence="2">
    <location>
        <position position="30"/>
    </location>
    <ligand>
        <name>Mg(2+)</name>
        <dbReference type="ChEBI" id="CHEBI:18420"/>
        <label>4</label>
    </ligand>
</feature>
<dbReference type="InterPro" id="IPR010918">
    <property type="entry name" value="PurM-like_C_dom"/>
</dbReference>
<comment type="caution">
    <text evidence="2">Lacks conserved residue(s) required for the propagation of feature annotation.</text>
</comment>
<comment type="similarity">
    <text evidence="2">Belongs to the thiamine-monophosphate kinase family.</text>
</comment>
<dbReference type="GO" id="GO:0009228">
    <property type="term" value="P:thiamine biosynthetic process"/>
    <property type="evidence" value="ECO:0007669"/>
    <property type="project" value="UniProtKB-KW"/>
</dbReference>
<dbReference type="SUPFAM" id="SSF55326">
    <property type="entry name" value="PurM N-terminal domain-like"/>
    <property type="match status" value="1"/>
</dbReference>
<feature type="domain" description="PurM-like C-terminal" evidence="4">
    <location>
        <begin position="109"/>
        <end position="264"/>
    </location>
</feature>
<dbReference type="EC" id="2.7.4.16" evidence="2"/>
<evidence type="ECO:0000256" key="2">
    <source>
        <dbReference type="HAMAP-Rule" id="MF_02128"/>
    </source>
</evidence>
<dbReference type="UniPathway" id="UPA00060">
    <property type="reaction ID" value="UER00142"/>
</dbReference>
<dbReference type="PANTHER" id="PTHR30270">
    <property type="entry name" value="THIAMINE-MONOPHOSPHATE KINASE"/>
    <property type="match status" value="1"/>
</dbReference>
<proteinExistence type="inferred from homology"/>
<feature type="binding site" evidence="2">
    <location>
        <position position="76"/>
    </location>
    <ligand>
        <name>Mg(2+)</name>
        <dbReference type="ChEBI" id="CHEBI:18420"/>
        <label>1</label>
    </ligand>
</feature>
<feature type="binding site" evidence="2">
    <location>
        <position position="30"/>
    </location>
    <ligand>
        <name>Mg(2+)</name>
        <dbReference type="ChEBI" id="CHEBI:18420"/>
        <label>2</label>
    </ligand>
</feature>
<comment type="catalytic activity">
    <reaction evidence="2">
        <text>thiamine phosphate + ATP = thiamine diphosphate + ADP</text>
        <dbReference type="Rhea" id="RHEA:15913"/>
        <dbReference type="ChEBI" id="CHEBI:30616"/>
        <dbReference type="ChEBI" id="CHEBI:37575"/>
        <dbReference type="ChEBI" id="CHEBI:58937"/>
        <dbReference type="ChEBI" id="CHEBI:456216"/>
        <dbReference type="EC" id="2.7.4.16"/>
    </reaction>
</comment>
<comment type="function">
    <text evidence="2">Catalyzes the ATP-dependent phosphorylation of thiamine-monophosphate (TMP) to form thiamine-pyrophosphate (TPP), the active form of vitamin B1.</text>
</comment>
<feature type="binding site" evidence="2">
    <location>
        <position position="2"/>
    </location>
    <ligand>
        <name>Mg(2+)</name>
        <dbReference type="ChEBI" id="CHEBI:18420"/>
        <label>4</label>
    </ligand>
</feature>
<keyword evidence="6" id="KW-1185">Reference proteome</keyword>
<sequence>MDTVVEGVHFLAEDPADTVAWKLVATNVSDLAAKGAVPRGCLLSYPLAQDSSWNCAFLAGLRSACEHFAIPLLGGDTVREPAPSARSFALVALGEPRSEAPVPSRSGARAGDDLWVSGSIGDAGAGLAILCGQADADPPSRAALVAAYRTPRPSVALGVAIAPLVSAMMDVSDGLLIDAARLARASRVAIEIDLDAVPLSPAFRHAKGEDLAARLFAATAGDDYQLLFAAPRAQEPTLLAHATEHDRPLHRVGRLSAGEGLQLAYNGQRVPLPASLGYEHQS</sequence>
<keyword evidence="2" id="KW-0067">ATP-binding</keyword>
<evidence type="ECO:0000259" key="3">
    <source>
        <dbReference type="Pfam" id="PF00586"/>
    </source>
</evidence>
<dbReference type="CDD" id="cd02194">
    <property type="entry name" value="ThiL"/>
    <property type="match status" value="1"/>
</dbReference>
<dbReference type="GO" id="GO:0000287">
    <property type="term" value="F:magnesium ion binding"/>
    <property type="evidence" value="ECO:0007669"/>
    <property type="project" value="UniProtKB-UniRule"/>
</dbReference>
<dbReference type="AlphaFoldDB" id="A0A7W7KBF9"/>
<evidence type="ECO:0000313" key="5">
    <source>
        <dbReference type="EMBL" id="MBB4859735.1"/>
    </source>
</evidence>
<comment type="miscellaneous">
    <text evidence="2">Reaction mechanism of ThiL seems to utilize a direct, inline transfer of the gamma-phosphate of ATP to TMP rather than a phosphorylated enzyme intermediate.</text>
</comment>
<dbReference type="Pfam" id="PF00586">
    <property type="entry name" value="AIRS"/>
    <property type="match status" value="1"/>
</dbReference>
<keyword evidence="2" id="KW-0460">Magnesium</keyword>
<feature type="binding site" evidence="2">
    <location>
        <position position="9"/>
    </location>
    <ligand>
        <name>substrate</name>
    </ligand>
</feature>
<feature type="binding site" evidence="2">
    <location>
        <position position="170"/>
    </location>
    <ligand>
        <name>Mg(2+)</name>
        <dbReference type="ChEBI" id="CHEBI:18420"/>
        <label>3</label>
    </ligand>
</feature>
<dbReference type="GO" id="GO:0009229">
    <property type="term" value="P:thiamine diphosphate biosynthetic process"/>
    <property type="evidence" value="ECO:0007669"/>
    <property type="project" value="UniProtKB-UniRule"/>
</dbReference>
<accession>A0A7W7KBF9</accession>
<feature type="binding site" evidence="2">
    <location>
        <begin position="75"/>
        <end position="76"/>
    </location>
    <ligand>
        <name>ATP</name>
        <dbReference type="ChEBI" id="CHEBI:30616"/>
    </ligand>
</feature>
<evidence type="ECO:0000313" key="6">
    <source>
        <dbReference type="Proteomes" id="UP000555448"/>
    </source>
</evidence>
<reference evidence="5 6" key="1">
    <citation type="submission" date="2020-08" db="EMBL/GenBank/DDBJ databases">
        <title>Functional genomics of gut bacteria from endangered species of beetles.</title>
        <authorList>
            <person name="Carlos-Shanley C."/>
        </authorList>
    </citation>
    <scope>NUCLEOTIDE SEQUENCE [LARGE SCALE GENOMIC DNA]</scope>
    <source>
        <strain evidence="5 6">S00245</strain>
    </source>
</reference>
<keyword evidence="2 5" id="KW-0808">Transferase</keyword>